<organism evidence="1 2">
    <name type="scientific">Batillaria attramentaria</name>
    <dbReference type="NCBI Taxonomy" id="370345"/>
    <lineage>
        <taxon>Eukaryota</taxon>
        <taxon>Metazoa</taxon>
        <taxon>Spiralia</taxon>
        <taxon>Lophotrochozoa</taxon>
        <taxon>Mollusca</taxon>
        <taxon>Gastropoda</taxon>
        <taxon>Caenogastropoda</taxon>
        <taxon>Sorbeoconcha</taxon>
        <taxon>Cerithioidea</taxon>
        <taxon>Batillariidae</taxon>
        <taxon>Batillaria</taxon>
    </lineage>
</organism>
<dbReference type="Proteomes" id="UP001519460">
    <property type="component" value="Unassembled WGS sequence"/>
</dbReference>
<keyword evidence="2" id="KW-1185">Reference proteome</keyword>
<proteinExistence type="predicted"/>
<comment type="caution">
    <text evidence="1">The sequence shown here is derived from an EMBL/GenBank/DDBJ whole genome shotgun (WGS) entry which is preliminary data.</text>
</comment>
<name>A0ABD0KX00_9CAEN</name>
<gene>
    <name evidence="1" type="ORF">BaRGS_00017548</name>
</gene>
<protein>
    <submittedName>
        <fullName evidence="1">Uncharacterized protein</fullName>
    </submittedName>
</protein>
<sequence length="53" mass="5983">MACVNDNLNENPALQKVVTDGMVSNTYVAAWVKLLPIQTWEWHSLQSPAIQKE</sequence>
<reference evidence="1 2" key="1">
    <citation type="journal article" date="2023" name="Sci. Data">
        <title>Genome assembly of the Korean intertidal mud-creeper Batillaria attramentaria.</title>
        <authorList>
            <person name="Patra A.K."/>
            <person name="Ho P.T."/>
            <person name="Jun S."/>
            <person name="Lee S.J."/>
            <person name="Kim Y."/>
            <person name="Won Y.J."/>
        </authorList>
    </citation>
    <scope>NUCLEOTIDE SEQUENCE [LARGE SCALE GENOMIC DNA]</scope>
    <source>
        <strain evidence="1">Wonlab-2016</strain>
    </source>
</reference>
<evidence type="ECO:0000313" key="1">
    <source>
        <dbReference type="EMBL" id="KAK7491277.1"/>
    </source>
</evidence>
<feature type="non-terminal residue" evidence="1">
    <location>
        <position position="53"/>
    </location>
</feature>
<evidence type="ECO:0000313" key="2">
    <source>
        <dbReference type="Proteomes" id="UP001519460"/>
    </source>
</evidence>
<accession>A0ABD0KX00</accession>
<dbReference type="EMBL" id="JACVVK020000117">
    <property type="protein sequence ID" value="KAK7491277.1"/>
    <property type="molecule type" value="Genomic_DNA"/>
</dbReference>
<dbReference type="AlphaFoldDB" id="A0ABD0KX00"/>